<gene>
    <name evidence="3" type="ORF">QBC37DRAFT_325631</name>
</gene>
<reference evidence="3" key="2">
    <citation type="submission" date="2023-05" db="EMBL/GenBank/DDBJ databases">
        <authorList>
            <consortium name="Lawrence Berkeley National Laboratory"/>
            <person name="Steindorff A."/>
            <person name="Hensen N."/>
            <person name="Bonometti L."/>
            <person name="Westerberg I."/>
            <person name="Brannstrom I.O."/>
            <person name="Guillou S."/>
            <person name="Cros-Aarteil S."/>
            <person name="Calhoun S."/>
            <person name="Haridas S."/>
            <person name="Kuo A."/>
            <person name="Mondo S."/>
            <person name="Pangilinan J."/>
            <person name="Riley R."/>
            <person name="Labutti K."/>
            <person name="Andreopoulos B."/>
            <person name="Lipzen A."/>
            <person name="Chen C."/>
            <person name="Yanf M."/>
            <person name="Daum C."/>
            <person name="Ng V."/>
            <person name="Clum A."/>
            <person name="Ohm R."/>
            <person name="Martin F."/>
            <person name="Silar P."/>
            <person name="Natvig D."/>
            <person name="Lalanne C."/>
            <person name="Gautier V."/>
            <person name="Ament-Velasquez S.L."/>
            <person name="Kruys A."/>
            <person name="Hutchinson M.I."/>
            <person name="Powell A.J."/>
            <person name="Barry K."/>
            <person name="Miller A.N."/>
            <person name="Grigoriev I.V."/>
            <person name="Debuchy R."/>
            <person name="Gladieux P."/>
            <person name="Thoren M.H."/>
            <person name="Johannesson H."/>
        </authorList>
    </citation>
    <scope>NUCLEOTIDE SEQUENCE</scope>
    <source>
        <strain evidence="3">PSN293</strain>
    </source>
</reference>
<protein>
    <submittedName>
        <fullName evidence="3">Deoxyribonuclease NucA/NucB-domain-containing protein</fullName>
    </submittedName>
</protein>
<feature type="signal peptide" evidence="1">
    <location>
        <begin position="1"/>
        <end position="19"/>
    </location>
</feature>
<feature type="domain" description="Deoxyribonuclease NucA/NucB" evidence="2">
    <location>
        <begin position="38"/>
        <end position="135"/>
    </location>
</feature>
<dbReference type="EMBL" id="MU858242">
    <property type="protein sequence ID" value="KAK4208466.1"/>
    <property type="molecule type" value="Genomic_DNA"/>
</dbReference>
<keyword evidence="1" id="KW-0732">Signal</keyword>
<evidence type="ECO:0000256" key="1">
    <source>
        <dbReference type="SAM" id="SignalP"/>
    </source>
</evidence>
<keyword evidence="4" id="KW-1185">Reference proteome</keyword>
<reference evidence="3" key="1">
    <citation type="journal article" date="2023" name="Mol. Phylogenet. Evol.">
        <title>Genome-scale phylogeny and comparative genomics of the fungal order Sordariales.</title>
        <authorList>
            <person name="Hensen N."/>
            <person name="Bonometti L."/>
            <person name="Westerberg I."/>
            <person name="Brannstrom I.O."/>
            <person name="Guillou S."/>
            <person name="Cros-Aarteil S."/>
            <person name="Calhoun S."/>
            <person name="Haridas S."/>
            <person name="Kuo A."/>
            <person name="Mondo S."/>
            <person name="Pangilinan J."/>
            <person name="Riley R."/>
            <person name="LaButti K."/>
            <person name="Andreopoulos B."/>
            <person name="Lipzen A."/>
            <person name="Chen C."/>
            <person name="Yan M."/>
            <person name="Daum C."/>
            <person name="Ng V."/>
            <person name="Clum A."/>
            <person name="Steindorff A."/>
            <person name="Ohm R.A."/>
            <person name="Martin F."/>
            <person name="Silar P."/>
            <person name="Natvig D.O."/>
            <person name="Lalanne C."/>
            <person name="Gautier V."/>
            <person name="Ament-Velasquez S.L."/>
            <person name="Kruys A."/>
            <person name="Hutchinson M.I."/>
            <person name="Powell A.J."/>
            <person name="Barry K."/>
            <person name="Miller A.N."/>
            <person name="Grigoriev I.V."/>
            <person name="Debuchy R."/>
            <person name="Gladieux P."/>
            <person name="Hiltunen Thoren M."/>
            <person name="Johannesson H."/>
        </authorList>
    </citation>
    <scope>NUCLEOTIDE SEQUENCE</scope>
    <source>
        <strain evidence="3">PSN293</strain>
    </source>
</reference>
<feature type="chain" id="PRO_5042942203" evidence="1">
    <location>
        <begin position="20"/>
        <end position="239"/>
    </location>
</feature>
<dbReference type="InterPro" id="IPR029476">
    <property type="entry name" value="DNase_NucA_NucB"/>
</dbReference>
<evidence type="ECO:0000259" key="2">
    <source>
        <dbReference type="Pfam" id="PF14040"/>
    </source>
</evidence>
<comment type="caution">
    <text evidence="3">The sequence shown here is derived from an EMBL/GenBank/DDBJ whole genome shotgun (WGS) entry which is preliminary data.</text>
</comment>
<accession>A0AAN6XXM9</accession>
<name>A0AAN6XXM9_9PEZI</name>
<dbReference type="Proteomes" id="UP001301769">
    <property type="component" value="Unassembled WGS sequence"/>
</dbReference>
<evidence type="ECO:0000313" key="3">
    <source>
        <dbReference type="EMBL" id="KAK4208466.1"/>
    </source>
</evidence>
<sequence length="239" mass="26169">MLPHVTAVVLFFLAATATAASYNFEWDCTKSLGTCNNACFAIYTKKYKDTLTYDSDVKIRDQRRIQSGCSRNPCNDAKLSYGKFGKSCDEFPFASTKEGGAGAYLRCVDGPENSSEGGQLGNFYKKMKGGDTFKLFIRNYKGARFCDSPGAANDGGQFTFKNSQFVNSKLKMARRALGFETVEDDLETSPIIVGETLREYEDSEGGRILALSLGEESMVGQLISDGNRTLTIVKEVSGL</sequence>
<evidence type="ECO:0000313" key="4">
    <source>
        <dbReference type="Proteomes" id="UP001301769"/>
    </source>
</evidence>
<organism evidence="3 4">
    <name type="scientific">Rhypophila decipiens</name>
    <dbReference type="NCBI Taxonomy" id="261697"/>
    <lineage>
        <taxon>Eukaryota</taxon>
        <taxon>Fungi</taxon>
        <taxon>Dikarya</taxon>
        <taxon>Ascomycota</taxon>
        <taxon>Pezizomycotina</taxon>
        <taxon>Sordariomycetes</taxon>
        <taxon>Sordariomycetidae</taxon>
        <taxon>Sordariales</taxon>
        <taxon>Naviculisporaceae</taxon>
        <taxon>Rhypophila</taxon>
    </lineage>
</organism>
<dbReference type="Pfam" id="PF14040">
    <property type="entry name" value="DNase_NucA_NucB"/>
    <property type="match status" value="1"/>
</dbReference>
<proteinExistence type="predicted"/>
<dbReference type="AlphaFoldDB" id="A0AAN6XXM9"/>